<organism evidence="2 3">
    <name type="scientific">Hevea brasiliensis</name>
    <name type="common">Para rubber tree</name>
    <name type="synonym">Siphonia brasiliensis</name>
    <dbReference type="NCBI Taxonomy" id="3981"/>
    <lineage>
        <taxon>Eukaryota</taxon>
        <taxon>Viridiplantae</taxon>
        <taxon>Streptophyta</taxon>
        <taxon>Embryophyta</taxon>
        <taxon>Tracheophyta</taxon>
        <taxon>Spermatophyta</taxon>
        <taxon>Magnoliopsida</taxon>
        <taxon>eudicotyledons</taxon>
        <taxon>Gunneridae</taxon>
        <taxon>Pentapetalae</taxon>
        <taxon>rosids</taxon>
        <taxon>fabids</taxon>
        <taxon>Malpighiales</taxon>
        <taxon>Euphorbiaceae</taxon>
        <taxon>Crotonoideae</taxon>
        <taxon>Micrandreae</taxon>
        <taxon>Hevea</taxon>
    </lineage>
</organism>
<dbReference type="InterPro" id="IPR012337">
    <property type="entry name" value="RNaseH-like_sf"/>
</dbReference>
<accession>A0ABQ9MC51</accession>
<dbReference type="EMBL" id="JARPOI010000007">
    <property type="protein sequence ID" value="KAJ9177208.1"/>
    <property type="molecule type" value="Genomic_DNA"/>
</dbReference>
<protein>
    <recommendedName>
        <fullName evidence="1">RNase H type-1 domain-containing protein</fullName>
    </recommendedName>
</protein>
<evidence type="ECO:0000313" key="3">
    <source>
        <dbReference type="Proteomes" id="UP001174677"/>
    </source>
</evidence>
<dbReference type="Gene3D" id="3.30.420.10">
    <property type="entry name" value="Ribonuclease H-like superfamily/Ribonuclease H"/>
    <property type="match status" value="1"/>
</dbReference>
<dbReference type="PANTHER" id="PTHR47723:SF19">
    <property type="entry name" value="POLYNUCLEOTIDYL TRANSFERASE, RIBONUCLEASE H-LIKE SUPERFAMILY PROTEIN"/>
    <property type="match status" value="1"/>
</dbReference>
<dbReference type="Proteomes" id="UP001174677">
    <property type="component" value="Chromosome 7"/>
</dbReference>
<evidence type="ECO:0000313" key="2">
    <source>
        <dbReference type="EMBL" id="KAJ9177208.1"/>
    </source>
</evidence>
<evidence type="ECO:0000259" key="1">
    <source>
        <dbReference type="Pfam" id="PF13456"/>
    </source>
</evidence>
<dbReference type="CDD" id="cd06222">
    <property type="entry name" value="RNase_H_like"/>
    <property type="match status" value="1"/>
</dbReference>
<dbReference type="InterPro" id="IPR036397">
    <property type="entry name" value="RNaseH_sf"/>
</dbReference>
<dbReference type="InterPro" id="IPR044730">
    <property type="entry name" value="RNase_H-like_dom_plant"/>
</dbReference>
<dbReference type="SUPFAM" id="SSF53098">
    <property type="entry name" value="Ribonuclease H-like"/>
    <property type="match status" value="1"/>
</dbReference>
<reference evidence="2" key="1">
    <citation type="journal article" date="2023" name="Plant Biotechnol. J.">
        <title>Chromosome-level wild Hevea brasiliensis genome provides new tools for genomic-assisted breeding and valuable loci to elevate rubber yield.</title>
        <authorList>
            <person name="Cheng H."/>
            <person name="Song X."/>
            <person name="Hu Y."/>
            <person name="Wu T."/>
            <person name="Yang Q."/>
            <person name="An Z."/>
            <person name="Feng S."/>
            <person name="Deng Z."/>
            <person name="Wu W."/>
            <person name="Zeng X."/>
            <person name="Tu M."/>
            <person name="Wang X."/>
            <person name="Huang H."/>
        </authorList>
    </citation>
    <scope>NUCLEOTIDE SEQUENCE</scope>
    <source>
        <strain evidence="2">MT/VB/25A 57/8</strain>
    </source>
</reference>
<dbReference type="InterPro" id="IPR002156">
    <property type="entry name" value="RNaseH_domain"/>
</dbReference>
<dbReference type="Pfam" id="PF13456">
    <property type="entry name" value="RVT_3"/>
    <property type="match status" value="1"/>
</dbReference>
<proteinExistence type="predicted"/>
<sequence length="116" mass="12637">MLVRNYRGNIIDGIVKKVPCSSPLAGEARAVLEAYKLAVNMGVSSAIMESDSSIVISAIDLPIQEVDWTIQALILTIRALTSSISKVSLSKVKRRANRVADYLAKLYMQDKLPCNG</sequence>
<name>A0ABQ9MC51_HEVBR</name>
<gene>
    <name evidence="2" type="ORF">P3X46_012447</name>
</gene>
<dbReference type="PANTHER" id="PTHR47723">
    <property type="entry name" value="OS05G0353850 PROTEIN"/>
    <property type="match status" value="1"/>
</dbReference>
<comment type="caution">
    <text evidence="2">The sequence shown here is derived from an EMBL/GenBank/DDBJ whole genome shotgun (WGS) entry which is preliminary data.</text>
</comment>
<dbReference type="InterPro" id="IPR053151">
    <property type="entry name" value="RNase_H-like"/>
</dbReference>
<keyword evidence="3" id="KW-1185">Reference proteome</keyword>
<feature type="domain" description="RNase H type-1" evidence="1">
    <location>
        <begin position="2"/>
        <end position="105"/>
    </location>
</feature>